<name>A0A0E9SM13_ANGAN</name>
<reference evidence="1" key="1">
    <citation type="submission" date="2014-11" db="EMBL/GenBank/DDBJ databases">
        <authorList>
            <person name="Amaro Gonzalez C."/>
        </authorList>
    </citation>
    <scope>NUCLEOTIDE SEQUENCE</scope>
</reference>
<evidence type="ECO:0000313" key="1">
    <source>
        <dbReference type="EMBL" id="JAH42404.1"/>
    </source>
</evidence>
<dbReference type="EMBL" id="GBXM01066173">
    <property type="protein sequence ID" value="JAH42404.1"/>
    <property type="molecule type" value="Transcribed_RNA"/>
</dbReference>
<reference evidence="1" key="2">
    <citation type="journal article" date="2015" name="Fish Shellfish Immunol.">
        <title>Early steps in the European eel (Anguilla anguilla)-Vibrio vulnificus interaction in the gills: Role of the RtxA13 toxin.</title>
        <authorList>
            <person name="Callol A."/>
            <person name="Pajuelo D."/>
            <person name="Ebbesson L."/>
            <person name="Teles M."/>
            <person name="MacKenzie S."/>
            <person name="Amaro C."/>
        </authorList>
    </citation>
    <scope>NUCLEOTIDE SEQUENCE</scope>
</reference>
<dbReference type="AlphaFoldDB" id="A0A0E9SM13"/>
<organism evidence="1">
    <name type="scientific">Anguilla anguilla</name>
    <name type="common">European freshwater eel</name>
    <name type="synonym">Muraena anguilla</name>
    <dbReference type="NCBI Taxonomy" id="7936"/>
    <lineage>
        <taxon>Eukaryota</taxon>
        <taxon>Metazoa</taxon>
        <taxon>Chordata</taxon>
        <taxon>Craniata</taxon>
        <taxon>Vertebrata</taxon>
        <taxon>Euteleostomi</taxon>
        <taxon>Actinopterygii</taxon>
        <taxon>Neopterygii</taxon>
        <taxon>Teleostei</taxon>
        <taxon>Anguilliformes</taxon>
        <taxon>Anguillidae</taxon>
        <taxon>Anguilla</taxon>
    </lineage>
</organism>
<sequence length="44" mass="5266">MFQLGLGSENRSKLPYPPPLSCIRRVTSCYRKHQWYTELHEDEV</sequence>
<accession>A0A0E9SM13</accession>
<protein>
    <submittedName>
        <fullName evidence="1">Uncharacterized protein</fullName>
    </submittedName>
</protein>
<proteinExistence type="predicted"/>